<dbReference type="Pfam" id="PF00400">
    <property type="entry name" value="WD40"/>
    <property type="match status" value="4"/>
</dbReference>
<dbReference type="PANTHER" id="PTHR19879">
    <property type="entry name" value="TRANSCRIPTION INITIATION FACTOR TFIID"/>
    <property type="match status" value="1"/>
</dbReference>
<keyword evidence="1" id="KW-0853">WD repeat</keyword>
<dbReference type="InterPro" id="IPR001680">
    <property type="entry name" value="WD40_rpt"/>
</dbReference>
<protein>
    <submittedName>
        <fullName evidence="3">WD40-repeat-containing domain protein</fullName>
    </submittedName>
</protein>
<dbReference type="AlphaFoldDB" id="A0A8I2YYL6"/>
<dbReference type="InterPro" id="IPR036322">
    <property type="entry name" value="WD40_repeat_dom_sf"/>
</dbReference>
<dbReference type="PANTHER" id="PTHR19879:SF9">
    <property type="entry name" value="TRANSCRIPTION INITIATION FACTOR TFIID SUBUNIT 5"/>
    <property type="match status" value="1"/>
</dbReference>
<dbReference type="PROSITE" id="PS50082">
    <property type="entry name" value="WD_REPEATS_2"/>
    <property type="match status" value="1"/>
</dbReference>
<dbReference type="SMART" id="SM00320">
    <property type="entry name" value="WD40"/>
    <property type="match status" value="6"/>
</dbReference>
<reference evidence="3" key="1">
    <citation type="submission" date="2021-03" db="EMBL/GenBank/DDBJ databases">
        <title>Evolutionary innovations through gain and loss of genes in the ectomycorrhizal Boletales.</title>
        <authorList>
            <person name="Wu G."/>
            <person name="Miyauchi S."/>
            <person name="Morin E."/>
            <person name="Yang Z.-L."/>
            <person name="Xu J."/>
            <person name="Martin F.M."/>
        </authorList>
    </citation>
    <scope>NUCLEOTIDE SEQUENCE</scope>
    <source>
        <strain evidence="3">BR01</strain>
    </source>
</reference>
<evidence type="ECO:0000256" key="2">
    <source>
        <dbReference type="SAM" id="MobiDB-lite"/>
    </source>
</evidence>
<dbReference type="InterPro" id="IPR011990">
    <property type="entry name" value="TPR-like_helical_dom_sf"/>
</dbReference>
<dbReference type="EMBL" id="JAGFBS010000003">
    <property type="protein sequence ID" value="KAG6380490.1"/>
    <property type="molecule type" value="Genomic_DNA"/>
</dbReference>
<name>A0A8I2YYL6_9AGAM</name>
<feature type="repeat" description="WD" evidence="1">
    <location>
        <begin position="68"/>
        <end position="99"/>
    </location>
</feature>
<gene>
    <name evidence="3" type="ORF">JVT61DRAFT_8645</name>
</gene>
<feature type="region of interest" description="Disordered" evidence="2">
    <location>
        <begin position="428"/>
        <end position="457"/>
    </location>
</feature>
<feature type="compositionally biased region" description="Polar residues" evidence="2">
    <location>
        <begin position="438"/>
        <end position="449"/>
    </location>
</feature>
<dbReference type="Proteomes" id="UP000683000">
    <property type="component" value="Unassembled WGS sequence"/>
</dbReference>
<dbReference type="SUPFAM" id="SSF48452">
    <property type="entry name" value="TPR-like"/>
    <property type="match status" value="1"/>
</dbReference>
<keyword evidence="4" id="KW-1185">Reference proteome</keyword>
<evidence type="ECO:0000256" key="1">
    <source>
        <dbReference type="PROSITE-ProRule" id="PRU00221"/>
    </source>
</evidence>
<sequence length="457" mass="49884">MVCACNSGKTIQIWNIREDHGEGEPPMNLDVPLNVIASSKDGKTIVTGDKAGKVMIWDTSFKKPCETAERHGRLITALDVSSGHIASGSEDGTVVVWKMGKPGLPPEWCRSMRHGLVAVSSVKFSPAGNRIASACADWGSDVRTWHTRTGDQIRSIHVGGSPIYSLTWSSDGRQLFIGRSHGSISRFDLVTQESSKVVEHRPGDDSITSLHISNSGRFLVSFSSPGQTVDIWDIRDTPACEPLHSYSQCVAASVSPDDIYLASGGDDARISILSLPKLLEPSFFFLRLAPLLRHSEPFTYISPAAYRACKLGEPEQAEHILSREIEDKRYPDFDCYSHANRALVRIRRGDLNGALDDAAKIVTNGSEIPLIVHVAQAMALIGQGKRKEARDSLGSVDQGDAKHFVDCVESIFLFEAELRDKLYCGTEPAGPSPLEDANSYTQATPSSRTMYAEKGIQ</sequence>
<comment type="caution">
    <text evidence="3">The sequence shown here is derived from an EMBL/GenBank/DDBJ whole genome shotgun (WGS) entry which is preliminary data.</text>
</comment>
<organism evidence="3 4">
    <name type="scientific">Boletus reticuloceps</name>
    <dbReference type="NCBI Taxonomy" id="495285"/>
    <lineage>
        <taxon>Eukaryota</taxon>
        <taxon>Fungi</taxon>
        <taxon>Dikarya</taxon>
        <taxon>Basidiomycota</taxon>
        <taxon>Agaricomycotina</taxon>
        <taxon>Agaricomycetes</taxon>
        <taxon>Agaricomycetidae</taxon>
        <taxon>Boletales</taxon>
        <taxon>Boletineae</taxon>
        <taxon>Boletaceae</taxon>
        <taxon>Boletoideae</taxon>
        <taxon>Boletus</taxon>
    </lineage>
</organism>
<proteinExistence type="predicted"/>
<dbReference type="InterPro" id="IPR015943">
    <property type="entry name" value="WD40/YVTN_repeat-like_dom_sf"/>
</dbReference>
<dbReference type="SUPFAM" id="SSF50978">
    <property type="entry name" value="WD40 repeat-like"/>
    <property type="match status" value="1"/>
</dbReference>
<evidence type="ECO:0000313" key="4">
    <source>
        <dbReference type="Proteomes" id="UP000683000"/>
    </source>
</evidence>
<evidence type="ECO:0000313" key="3">
    <source>
        <dbReference type="EMBL" id="KAG6380490.1"/>
    </source>
</evidence>
<accession>A0A8I2YYL6</accession>
<dbReference type="OrthoDB" id="2664842at2759"/>
<dbReference type="Gene3D" id="2.130.10.10">
    <property type="entry name" value="YVTN repeat-like/Quinoprotein amine dehydrogenase"/>
    <property type="match status" value="2"/>
</dbReference>